<name>A0A1I8AX79_MELHA</name>
<protein>
    <submittedName>
        <fullName evidence="4">Clu domain-containing protein</fullName>
    </submittedName>
</protein>
<reference evidence="4" key="1">
    <citation type="submission" date="2016-11" db="UniProtKB">
        <authorList>
            <consortium name="WormBaseParasite"/>
        </authorList>
    </citation>
    <scope>IDENTIFICATION</scope>
</reference>
<dbReference type="InterPro" id="IPR027523">
    <property type="entry name" value="CLU_prot"/>
</dbReference>
<evidence type="ECO:0000313" key="3">
    <source>
        <dbReference type="Proteomes" id="UP000095281"/>
    </source>
</evidence>
<dbReference type="GO" id="GO:0048312">
    <property type="term" value="P:intracellular distribution of mitochondria"/>
    <property type="evidence" value="ECO:0007669"/>
    <property type="project" value="TreeGrafter"/>
</dbReference>
<evidence type="ECO:0000256" key="1">
    <source>
        <dbReference type="SAM" id="MobiDB-lite"/>
    </source>
</evidence>
<dbReference type="PANTHER" id="PTHR12601">
    <property type="entry name" value="EUKARYOTIC TRANSLATION INITIATION FACTOR 3 SUBUNIT EIF-3"/>
    <property type="match status" value="1"/>
</dbReference>
<accession>A0A1I8AX79</accession>
<dbReference type="GO" id="GO:0005737">
    <property type="term" value="C:cytoplasm"/>
    <property type="evidence" value="ECO:0007669"/>
    <property type="project" value="TreeGrafter"/>
</dbReference>
<organism evidence="3 4">
    <name type="scientific">Meloidogyne hapla</name>
    <name type="common">Root-knot nematode worm</name>
    <dbReference type="NCBI Taxonomy" id="6305"/>
    <lineage>
        <taxon>Eukaryota</taxon>
        <taxon>Metazoa</taxon>
        <taxon>Ecdysozoa</taxon>
        <taxon>Nematoda</taxon>
        <taxon>Chromadorea</taxon>
        <taxon>Rhabditida</taxon>
        <taxon>Tylenchina</taxon>
        <taxon>Tylenchomorpha</taxon>
        <taxon>Tylenchoidea</taxon>
        <taxon>Meloidogynidae</taxon>
        <taxon>Meloidogyninae</taxon>
        <taxon>Meloidogyne</taxon>
    </lineage>
</organism>
<feature type="region of interest" description="Disordered" evidence="1">
    <location>
        <begin position="347"/>
        <end position="366"/>
    </location>
</feature>
<keyword evidence="3" id="KW-1185">Reference proteome</keyword>
<evidence type="ECO:0000259" key="2">
    <source>
        <dbReference type="PROSITE" id="PS51823"/>
    </source>
</evidence>
<dbReference type="AlphaFoldDB" id="A0A1I8AX79"/>
<dbReference type="WBParaSite" id="MhA1_Contig0.frz3.fgene8">
    <property type="protein sequence ID" value="MhA1_Contig0.frz3.fgene8"/>
    <property type="gene ID" value="MhA1_Contig0.frz3.fgene8"/>
</dbReference>
<dbReference type="InterPro" id="IPR025697">
    <property type="entry name" value="CLU_dom"/>
</dbReference>
<evidence type="ECO:0000313" key="4">
    <source>
        <dbReference type="WBParaSite" id="MhA1_Contig0.frz3.fgene8"/>
    </source>
</evidence>
<dbReference type="PANTHER" id="PTHR12601:SF6">
    <property type="entry name" value="CLUSTERED MITOCHONDRIA PROTEIN HOMOLOG"/>
    <property type="match status" value="1"/>
</dbReference>
<feature type="domain" description="Clu" evidence="2">
    <location>
        <begin position="30"/>
        <end position="303"/>
    </location>
</feature>
<sequence length="427" mass="47971">MDSWCSAADVMACAADVWSGGGCVLQSGDALDDDGGLGGAFGGHGGWRIALHEGKPYNVREARTHVRHLREPIRSHDISDAANGVEFASFTCLSQITQPIVPLADNKLDQIRADDQIQPFRIGFEDHMPGQIRDWNEELQTTHDMPQTTFVIDGSVLSINPDEPKMQMFIWNNIFLSFGFDVKDHYKEIGGDAAAHDSYSADLAAVQAYAHIDDPKLHTSHEPIIYGSFDSGKTVLSNDVYAQLLQNSSEILKIQPHLVRNGKECDEYVKLYYSYESKGIIGNDRRHYLMDLLRTFPPDVNFLEDAQPTEKAKDLGFPRNFPHKLVCLRQELVDTFVDAKMYEQRKTATSTENQLKENDQNKTEEEAKDVADQFNLLLQPKMRQNCLFEGRCRLMVQGKGGAIVHLLRGTCGRSCLVETSRFNTHTS</sequence>
<dbReference type="Pfam" id="PF13236">
    <property type="entry name" value="CLU"/>
    <property type="match status" value="2"/>
</dbReference>
<dbReference type="PROSITE" id="PS51823">
    <property type="entry name" value="CLU"/>
    <property type="match status" value="1"/>
</dbReference>
<proteinExistence type="predicted"/>
<feature type="compositionally biased region" description="Basic and acidic residues" evidence="1">
    <location>
        <begin position="354"/>
        <end position="366"/>
    </location>
</feature>
<dbReference type="GO" id="GO:0003729">
    <property type="term" value="F:mRNA binding"/>
    <property type="evidence" value="ECO:0007669"/>
    <property type="project" value="TreeGrafter"/>
</dbReference>
<dbReference type="Proteomes" id="UP000095281">
    <property type="component" value="Unplaced"/>
</dbReference>